<protein>
    <submittedName>
        <fullName evidence="3">Os02g0308800 protein</fullName>
    </submittedName>
</protein>
<dbReference type="EMBL" id="AP008208">
    <property type="protein sequence ID" value="BAH91647.1"/>
    <property type="molecule type" value="Genomic_DNA"/>
</dbReference>
<dbReference type="Proteomes" id="UP000000763">
    <property type="component" value="Chromosome 2"/>
</dbReference>
<dbReference type="KEGG" id="dosa:Os02g0308800"/>
<reference evidence="3 4" key="2">
    <citation type="journal article" date="2005" name="Nature">
        <title>The map-based sequence of the rice genome.</title>
        <authorList>
            <consortium name="International rice genome sequencing project (IRGSP)"/>
            <person name="Matsumoto T."/>
            <person name="Wu J."/>
            <person name="Kanamori H."/>
            <person name="Katayose Y."/>
            <person name="Fujisawa M."/>
            <person name="Namiki N."/>
            <person name="Mizuno H."/>
            <person name="Yamamoto K."/>
            <person name="Antonio B.A."/>
            <person name="Baba T."/>
            <person name="Sakata K."/>
            <person name="Nagamura Y."/>
            <person name="Aoki H."/>
            <person name="Arikawa K."/>
            <person name="Arita K."/>
            <person name="Bito T."/>
            <person name="Chiden Y."/>
            <person name="Fujitsuka N."/>
            <person name="Fukunaka R."/>
            <person name="Hamada M."/>
            <person name="Harada C."/>
            <person name="Hayashi A."/>
            <person name="Hijishita S."/>
            <person name="Honda M."/>
            <person name="Hosokawa S."/>
            <person name="Ichikawa Y."/>
            <person name="Idonuma A."/>
            <person name="Iijima M."/>
            <person name="Ikeda M."/>
            <person name="Ikeno M."/>
            <person name="Ito K."/>
            <person name="Ito S."/>
            <person name="Ito T."/>
            <person name="Ito Y."/>
            <person name="Ito Y."/>
            <person name="Iwabuchi A."/>
            <person name="Kamiya K."/>
            <person name="Karasawa W."/>
            <person name="Kurita K."/>
            <person name="Katagiri S."/>
            <person name="Kikuta A."/>
            <person name="Kobayashi H."/>
            <person name="Kobayashi N."/>
            <person name="Machita K."/>
            <person name="Maehara T."/>
            <person name="Masukawa M."/>
            <person name="Mizubayashi T."/>
            <person name="Mukai Y."/>
            <person name="Nagasaki H."/>
            <person name="Nagata Y."/>
            <person name="Naito S."/>
            <person name="Nakashima M."/>
            <person name="Nakama Y."/>
            <person name="Nakamichi Y."/>
            <person name="Nakamura M."/>
            <person name="Meguro A."/>
            <person name="Negishi M."/>
            <person name="Ohta I."/>
            <person name="Ohta T."/>
            <person name="Okamoto M."/>
            <person name="Ono N."/>
            <person name="Saji S."/>
            <person name="Sakaguchi M."/>
            <person name="Sakai K."/>
            <person name="Shibata M."/>
            <person name="Shimokawa T."/>
            <person name="Song J."/>
            <person name="Takazaki Y."/>
            <person name="Terasawa K."/>
            <person name="Tsugane M."/>
            <person name="Tsuji K."/>
            <person name="Ueda S."/>
            <person name="Waki K."/>
            <person name="Yamagata H."/>
            <person name="Yamamoto M."/>
            <person name="Yamamoto S."/>
            <person name="Yamane H."/>
            <person name="Yoshiki S."/>
            <person name="Yoshihara R."/>
            <person name="Yukawa K."/>
            <person name="Zhong H."/>
            <person name="Yano M."/>
            <person name="Yuan Q."/>
            <person name="Ouyang S."/>
            <person name="Liu J."/>
            <person name="Jones K.M."/>
            <person name="Gansberger K."/>
            <person name="Moffat K."/>
            <person name="Hill J."/>
            <person name="Bera J."/>
            <person name="Fadrosh D."/>
            <person name="Jin S."/>
            <person name="Johri S."/>
            <person name="Kim M."/>
            <person name="Overton L."/>
            <person name="Reardon M."/>
            <person name="Tsitrin T."/>
            <person name="Vuong H."/>
            <person name="Weaver B."/>
            <person name="Ciecko A."/>
            <person name="Tallon L."/>
            <person name="Jackson J."/>
            <person name="Pai G."/>
            <person name="Aken S.V."/>
            <person name="Utterback T."/>
            <person name="Reidmuller S."/>
            <person name="Feldblyum T."/>
            <person name="Hsiao J."/>
            <person name="Zismann V."/>
            <person name="Iobst S."/>
            <person name="de Vazeille A.R."/>
            <person name="Buell C.R."/>
            <person name="Ying K."/>
            <person name="Li Y."/>
            <person name="Lu T."/>
            <person name="Huang Y."/>
            <person name="Zhao Q."/>
            <person name="Feng Q."/>
            <person name="Zhang L."/>
            <person name="Zhu J."/>
            <person name="Weng Q."/>
            <person name="Mu J."/>
            <person name="Lu Y."/>
            <person name="Fan D."/>
            <person name="Liu Y."/>
            <person name="Guan J."/>
            <person name="Zhang Y."/>
            <person name="Yu S."/>
            <person name="Liu X."/>
            <person name="Zhang Y."/>
            <person name="Hong G."/>
            <person name="Han B."/>
            <person name="Choisne N."/>
            <person name="Demange N."/>
            <person name="Orjeda G."/>
            <person name="Samain S."/>
            <person name="Cattolico L."/>
            <person name="Pelletier E."/>
            <person name="Couloux A."/>
            <person name="Segurens B."/>
            <person name="Wincker P."/>
            <person name="D'Hont A."/>
            <person name="Scarpelli C."/>
            <person name="Weissenbach J."/>
            <person name="Salanoubat M."/>
            <person name="Quetier F."/>
            <person name="Yu Y."/>
            <person name="Kim H.R."/>
            <person name="Rambo T."/>
            <person name="Currie J."/>
            <person name="Collura K."/>
            <person name="Luo M."/>
            <person name="Yang T."/>
            <person name="Ammiraju J.S.S."/>
            <person name="Engler F."/>
            <person name="Soderlund C."/>
            <person name="Wing R.A."/>
            <person name="Palmer L.E."/>
            <person name="de la Bastide M."/>
            <person name="Spiegel L."/>
            <person name="Nascimento L."/>
            <person name="Zutavern T."/>
            <person name="O'Shaughnessy A."/>
            <person name="Dike S."/>
            <person name="Dedhia N."/>
            <person name="Preston R."/>
            <person name="Balija V."/>
            <person name="McCombie W.R."/>
            <person name="Chow T."/>
            <person name="Chen H."/>
            <person name="Chung M."/>
            <person name="Chen C."/>
            <person name="Shaw J."/>
            <person name="Wu H."/>
            <person name="Hsiao K."/>
            <person name="Chao Y."/>
            <person name="Chu M."/>
            <person name="Cheng C."/>
            <person name="Hour A."/>
            <person name="Lee P."/>
            <person name="Lin S."/>
            <person name="Lin Y."/>
            <person name="Liou J."/>
            <person name="Liu S."/>
            <person name="Hsing Y."/>
            <person name="Raghuvanshi S."/>
            <person name="Mohanty A."/>
            <person name="Bharti A.K."/>
            <person name="Gaur A."/>
            <person name="Gupta V."/>
            <person name="Kumar D."/>
            <person name="Ravi V."/>
            <person name="Vij S."/>
            <person name="Kapur A."/>
            <person name="Khurana P."/>
            <person name="Khurana P."/>
            <person name="Khurana J.P."/>
            <person name="Tyagi A.K."/>
            <person name="Gaikwad K."/>
            <person name="Singh A."/>
            <person name="Dalal V."/>
            <person name="Srivastava S."/>
            <person name="Dixit A."/>
            <person name="Pal A.K."/>
            <person name="Ghazi I.A."/>
            <person name="Yadav M."/>
            <person name="Pandit A."/>
            <person name="Bhargava A."/>
            <person name="Sureshbabu K."/>
            <person name="Batra K."/>
            <person name="Sharma T.R."/>
            <person name="Mohapatra T."/>
            <person name="Singh N.K."/>
            <person name="Messing J."/>
            <person name="Nelson A.B."/>
            <person name="Fuks G."/>
            <person name="Kavchok S."/>
            <person name="Keizer G."/>
            <person name="Linton E."/>
            <person name="Llaca V."/>
            <person name="Song R."/>
            <person name="Tanyolac B."/>
            <person name="Young S."/>
            <person name="Ho-Il K."/>
            <person name="Hahn J.H."/>
            <person name="Sangsakoo G."/>
            <person name="Vanavichit A."/>
            <person name="de Mattos Luiz.A.T."/>
            <person name="Zimmer P.D."/>
            <person name="Malone G."/>
            <person name="Dellagostin O."/>
            <person name="de Oliveira A.C."/>
            <person name="Bevan M."/>
            <person name="Bancroft I."/>
            <person name="Minx P."/>
            <person name="Cordum H."/>
            <person name="Wilson R."/>
            <person name="Cheng Z."/>
            <person name="Jin W."/>
            <person name="Jiang J."/>
            <person name="Leong S.A."/>
            <person name="Iwama H."/>
            <person name="Gojobori T."/>
            <person name="Itoh T."/>
            <person name="Niimura Y."/>
            <person name="Fujii Y."/>
            <person name="Habara T."/>
            <person name="Sakai H."/>
            <person name="Sato Y."/>
            <person name="Wilson G."/>
            <person name="Kumar K."/>
            <person name="McCouch S."/>
            <person name="Juretic N."/>
            <person name="Hoen D."/>
            <person name="Wright S."/>
            <person name="Bruskiewich R."/>
            <person name="Bureau T."/>
            <person name="Miyao A."/>
            <person name="Hirochika H."/>
            <person name="Nishikawa T."/>
            <person name="Kadowaki K."/>
            <person name="Sugiura M."/>
            <person name="Burr B."/>
            <person name="Sasaki T."/>
        </authorList>
    </citation>
    <scope>NUCLEOTIDE SEQUENCE [LARGE SCALE GENOMIC DNA]</scope>
    <source>
        <strain evidence="4">cv. Nipponbare</strain>
    </source>
</reference>
<evidence type="ECO:0000313" key="4">
    <source>
        <dbReference type="Proteomes" id="UP000000763"/>
    </source>
</evidence>
<reference evidence="2" key="1">
    <citation type="submission" date="2002-06" db="EMBL/GenBank/DDBJ databases">
        <title>Oryza sativa nipponbare(GA3) genomic DNA, chromosome 2, BAC clone:OSJNBb0026D20.</title>
        <authorList>
            <person name="Sasaki T."/>
            <person name="Matsumoto T."/>
            <person name="Katayose Y."/>
        </authorList>
    </citation>
    <scope>NUCLEOTIDE SEQUENCE</scope>
</reference>
<keyword evidence="1" id="KW-1133">Transmembrane helix</keyword>
<reference evidence="3" key="7">
    <citation type="submission" date="2012-08" db="EMBL/GenBank/DDBJ databases">
        <title>Oryza sativa nipponbare(GA3) genomic DNA, chromosome 2.</title>
        <authorList>
            <consortium name="IRGSP(International Rice Genome Sequencing Project)"/>
        </authorList>
    </citation>
    <scope>NUCLEOTIDE SEQUENCE</scope>
</reference>
<evidence type="ECO:0000256" key="1">
    <source>
        <dbReference type="SAM" id="Phobius"/>
    </source>
</evidence>
<reference evidence="3" key="3">
    <citation type="journal article" date="2006" name="Nucleic Acids Res.">
        <title>The Rice Annotation Project Database (RAP-DB): hub for Oryza sativa ssp. japonica genome information.</title>
        <authorList>
            <person name="Ohyanagi H."/>
            <person name="Tanaka T."/>
            <person name="Sakai H."/>
            <person name="Shigemoto Y."/>
            <person name="Yamaguchi K."/>
            <person name="Habara T."/>
            <person name="Fujii Y."/>
            <person name="Antonio B.A."/>
            <person name="Nagamura Y."/>
            <person name="Imanishi T."/>
            <person name="Ikeo K."/>
            <person name="Itoh T."/>
            <person name="Gojobori T."/>
            <person name="Sasaki T."/>
        </authorList>
    </citation>
    <scope>NUCLEOTIDE SEQUENCE</scope>
</reference>
<accession>Q6Z0W0</accession>
<organism evidence="2 4">
    <name type="scientific">Oryza sativa subsp. japonica</name>
    <name type="common">Rice</name>
    <dbReference type="NCBI Taxonomy" id="39947"/>
    <lineage>
        <taxon>Eukaryota</taxon>
        <taxon>Viridiplantae</taxon>
        <taxon>Streptophyta</taxon>
        <taxon>Embryophyta</taxon>
        <taxon>Tracheophyta</taxon>
        <taxon>Spermatophyta</taxon>
        <taxon>Magnoliopsida</taxon>
        <taxon>Liliopsida</taxon>
        <taxon>Poales</taxon>
        <taxon>Poaceae</taxon>
        <taxon>BOP clade</taxon>
        <taxon>Oryzoideae</taxon>
        <taxon>Oryzeae</taxon>
        <taxon>Oryzinae</taxon>
        <taxon>Oryza</taxon>
        <taxon>Oryza sativa</taxon>
    </lineage>
</organism>
<gene>
    <name evidence="3" type="ordered locus">Os02g0308800</name>
    <name evidence="2" type="ORF">OSJNBb0026D20.22</name>
</gene>
<name>Q6Z0W0_ORYSJ</name>
<dbReference type="AlphaFoldDB" id="Q6Z0W0"/>
<dbReference type="EMBL" id="AP005476">
    <property type="protein sequence ID" value="BAD16215.1"/>
    <property type="molecule type" value="Genomic_DNA"/>
</dbReference>
<keyword evidence="1" id="KW-0472">Membrane</keyword>
<proteinExistence type="predicted"/>
<reference evidence="4" key="6">
    <citation type="journal article" date="2008" name="Nucleic Acids Res.">
        <title>The rice annotation project database (RAP-DB): 2008 update.</title>
        <authorList>
            <consortium name="The rice annotation project (RAP)"/>
        </authorList>
    </citation>
    <scope>GENOME REANNOTATION</scope>
    <source>
        <strain evidence="4">cv. Nipponbare</strain>
    </source>
</reference>
<feature type="transmembrane region" description="Helical" evidence="1">
    <location>
        <begin position="51"/>
        <end position="71"/>
    </location>
</feature>
<reference evidence="3" key="5">
    <citation type="journal article" date="2008" name="Nucleic Acids Res.">
        <title>The Rice Annotation Project Database (RAP-DB): 2008 update.</title>
        <authorList>
            <consortium name="The Rice Annotation Project (RAP)"/>
            <person name="Tanaka T."/>
            <person name="Antonio B.A."/>
            <person name="Kikuchi S."/>
            <person name="Matsumoto T."/>
            <person name="Nagamura Y."/>
            <person name="Numa H."/>
            <person name="Sakai H."/>
            <person name="Wu J."/>
            <person name="Itoh T."/>
            <person name="Sasaki T."/>
            <person name="Aono R."/>
            <person name="Fujii Y."/>
            <person name="Habara T."/>
            <person name="Harada E."/>
            <person name="Kanno M."/>
            <person name="Kawahara Y."/>
            <person name="Kawashima H."/>
            <person name="Kubooka H."/>
            <person name="Matsuya A."/>
            <person name="Nakaoka H."/>
            <person name="Saichi N."/>
            <person name="Sanbonmatsu R."/>
            <person name="Sato Y."/>
            <person name="Shinso Y."/>
            <person name="Suzuki M."/>
            <person name="Takeda J."/>
            <person name="Tanino M."/>
            <person name="Todokoro F."/>
            <person name="Yamaguchi K."/>
            <person name="Yamamoto N."/>
            <person name="Yamasaki C."/>
            <person name="Imanishi T."/>
            <person name="Okido T."/>
            <person name="Tada M."/>
            <person name="Ikeo K."/>
            <person name="Tateno Y."/>
            <person name="Gojobori T."/>
            <person name="Lin Y.C."/>
            <person name="Wei F.J."/>
            <person name="Hsing Y.I."/>
            <person name="Zhao Q."/>
            <person name="Han B."/>
            <person name="Kramer M.R."/>
            <person name="McCombie R.W."/>
            <person name="Lonsdale D."/>
            <person name="O'Donovan C.C."/>
            <person name="Whitfield E.J."/>
            <person name="Apweiler R."/>
            <person name="Koyanagi K.O."/>
            <person name="Khurana J.P."/>
            <person name="Raghuvanshi S."/>
            <person name="Singh N.K."/>
            <person name="Tyagi A.K."/>
            <person name="Haberer G."/>
            <person name="Fujisawa M."/>
            <person name="Hosokawa S."/>
            <person name="Ito Y."/>
            <person name="Ikawa H."/>
            <person name="Shibata M."/>
            <person name="Yamamoto M."/>
            <person name="Bruskiewich R.M."/>
            <person name="Hoen D.R."/>
            <person name="Bureau TE."/>
            <person name="Namiki N."/>
            <person name="Ohyanagi H."/>
            <person name="Sakai Y."/>
            <person name="Nobushima S."/>
            <person name="Sakata K."/>
            <person name="Barrero R.A."/>
            <person name="Sato Y."/>
            <person name="Souvorov A."/>
            <person name="Smith-White B."/>
            <person name="Tatusova T."/>
            <person name="An S."/>
            <person name="An G."/>
            <person name="OOta S."/>
            <person name="Fuks G."/>
            <person name="Messing J."/>
            <person name="Christie K.R."/>
            <person name="Lieberherr D."/>
            <person name="Kim H."/>
            <person name="Zuccolo A."/>
            <person name="Wing R.A."/>
            <person name="Nobuta K."/>
            <person name="Green P.J."/>
            <person name="Lu C."/>
            <person name="Meyers BC."/>
            <person name="Chaparro C."/>
            <person name="Piegu B."/>
            <person name="Panaud O."/>
            <person name="Echeverria M."/>
        </authorList>
    </citation>
    <scope>NUCLEOTIDE SEQUENCE</scope>
</reference>
<reference evidence="3" key="4">
    <citation type="journal article" date="2007" name="Genome Res.">
        <title>Curated Genome Annotation of Oryza sativa ssp. japonica and Comparative Genome Analysis with Arabidopsis thaliana.</title>
        <authorList>
            <consortium name="The Rice Annotation Project (RAP)"/>
            <person name="Itoh T."/>
            <person name="Tanaka T."/>
            <person name="Barrero R.A."/>
            <person name="Yamasaki C."/>
            <person name="Fujii Y."/>
            <person name="Hilton P.B."/>
            <person name="Antonio B.A."/>
            <person name="Aono H."/>
            <person name="Apweiler R."/>
            <person name="Bruskiewich R."/>
            <person name="Bureau T."/>
            <person name="Burr F."/>
            <person name="Costa de Oliveira A."/>
            <person name="Fuks G."/>
            <person name="Habara T."/>
            <person name="Haberer G."/>
            <person name="Han B."/>
            <person name="Harada E."/>
            <person name="Hiraki A.T."/>
            <person name="Hirochika H."/>
            <person name="Hoen D."/>
            <person name="Hokari H."/>
            <person name="Hosokawa S."/>
            <person name="Hsing Y."/>
            <person name="Ikawa H."/>
            <person name="Ikeo K."/>
            <person name="Imanishi T."/>
            <person name="Ito Y."/>
            <person name="Jaiswal P."/>
            <person name="Kanno M."/>
            <person name="Kawahara Y."/>
            <person name="Kawamura T."/>
            <person name="Kawashima H."/>
            <person name="Khurana J.P."/>
            <person name="Kikuchi S."/>
            <person name="Komatsu S."/>
            <person name="Koyanagi K.O."/>
            <person name="Kubooka H."/>
            <person name="Lieberherr D."/>
            <person name="Lin Y.C."/>
            <person name="Lonsdale D."/>
            <person name="Matsumoto T."/>
            <person name="Matsuya A."/>
            <person name="McCombie W.R."/>
            <person name="Messing J."/>
            <person name="Miyao A."/>
            <person name="Mulder N."/>
            <person name="Nagamura Y."/>
            <person name="Nam J."/>
            <person name="Namiki N."/>
            <person name="Numa H."/>
            <person name="Nurimoto S."/>
            <person name="O'donovan C."/>
            <person name="Ohyanagi H."/>
            <person name="Okido T."/>
            <person name="Oota S."/>
            <person name="Osato N."/>
            <person name="Palmer L.E."/>
            <person name="Quetier F."/>
            <person name="Raghuvanshi S."/>
            <person name="Saichi N."/>
            <person name="Sakai H."/>
            <person name="Sakai Y."/>
            <person name="Sakata K."/>
            <person name="Sakurai T."/>
            <person name="Sato F."/>
            <person name="Sato Y."/>
            <person name="Schoof H."/>
            <person name="Seki M."/>
            <person name="Shibata M."/>
            <person name="Shimizu Y."/>
            <person name="Shinozaki K."/>
            <person name="Shinso Y."/>
            <person name="Singh N.K."/>
            <person name="Smith-White B."/>
            <person name="Takeda J."/>
            <person name="Tanino M."/>
            <person name="Tatusova T."/>
            <person name="Thongjuea S."/>
            <person name="Todokoro F."/>
            <person name="Tsugane M."/>
            <person name="Tyagi A.K."/>
            <person name="Vanavichit A."/>
            <person name="Wang A."/>
            <person name="Wing R.A."/>
            <person name="Yamaguchi K."/>
            <person name="Yamamoto M."/>
            <person name="Yamamoto N."/>
            <person name="Yu Y."/>
            <person name="Zhang H."/>
            <person name="Zhao Q."/>
            <person name="Higo K."/>
            <person name="Burr B."/>
            <person name="Gojobori T."/>
            <person name="Sasaki T."/>
        </authorList>
    </citation>
    <scope>NUCLEOTIDE SEQUENCE</scope>
</reference>
<sequence length="73" mass="8295">MGGGVCRGRDRGGRREPALVLMSRHACDAGDAHIVNLHWVFARYMLRTSTLHFALLICCVQTTLHFVYQMYTL</sequence>
<reference evidence="3" key="8">
    <citation type="submission" date="2012-08" db="EMBL/GenBank/DDBJ databases">
        <title>The Second Rice Annotation Project Meeting (RAP2).</title>
        <authorList>
            <consortium name="The Rice Annotation Project (RAP)"/>
        </authorList>
    </citation>
    <scope>NUCLEOTIDE SEQUENCE</scope>
</reference>
<keyword evidence="1" id="KW-0812">Transmembrane</keyword>
<evidence type="ECO:0000313" key="2">
    <source>
        <dbReference type="EMBL" id="BAD16215.1"/>
    </source>
</evidence>
<evidence type="ECO:0000313" key="3">
    <source>
        <dbReference type="EMBL" id="BAH91647.1"/>
    </source>
</evidence>